<accession>A0AA41MHC6</accession>
<reference evidence="2" key="1">
    <citation type="submission" date="2020-03" db="EMBL/GenBank/DDBJ databases">
        <title>Studies in the Genomics of Life Span.</title>
        <authorList>
            <person name="Glass D."/>
        </authorList>
    </citation>
    <scope>NUCLEOTIDE SEQUENCE</scope>
    <source>
        <strain evidence="2">SUZIE</strain>
        <tissue evidence="2">Muscle</tissue>
    </source>
</reference>
<keyword evidence="3" id="KW-1185">Reference proteome</keyword>
<sequence>MKGDTRHLSEEKGASGREDSTIIINGACSDKSSDSKDVSSPPSWKPSAEIRGRRSSSRLSKREVSSLLSYTQDLTREGDGEEDGDGSDTPVMPGLFQETRTRSESPAVRNGNSSASSRERYRPSPLSTLGHQGRSHVDESPVEFLATRSLRQWATASGAGTLWPSPSSSYLTIDLTDDNVTPTEQQYPLCWPG</sequence>
<gene>
    <name evidence="2" type="ORF">SUZIE_115090</name>
</gene>
<organism evidence="2 3">
    <name type="scientific">Sciurus carolinensis</name>
    <name type="common">Eastern gray squirrel</name>
    <dbReference type="NCBI Taxonomy" id="30640"/>
    <lineage>
        <taxon>Eukaryota</taxon>
        <taxon>Metazoa</taxon>
        <taxon>Chordata</taxon>
        <taxon>Craniata</taxon>
        <taxon>Vertebrata</taxon>
        <taxon>Euteleostomi</taxon>
        <taxon>Mammalia</taxon>
        <taxon>Eutheria</taxon>
        <taxon>Euarchontoglires</taxon>
        <taxon>Glires</taxon>
        <taxon>Rodentia</taxon>
        <taxon>Sciuromorpha</taxon>
        <taxon>Sciuridae</taxon>
        <taxon>Sciurinae</taxon>
        <taxon>Sciurini</taxon>
        <taxon>Sciurus</taxon>
    </lineage>
</organism>
<feature type="compositionally biased region" description="Basic and acidic residues" evidence="1">
    <location>
        <begin position="1"/>
        <end position="20"/>
    </location>
</feature>
<dbReference type="EMBL" id="JAATJV010178222">
    <property type="protein sequence ID" value="MBZ3871868.1"/>
    <property type="molecule type" value="Genomic_DNA"/>
</dbReference>
<feature type="compositionally biased region" description="Low complexity" evidence="1">
    <location>
        <begin position="38"/>
        <end position="47"/>
    </location>
</feature>
<proteinExistence type="predicted"/>
<evidence type="ECO:0000313" key="3">
    <source>
        <dbReference type="Proteomes" id="UP001166674"/>
    </source>
</evidence>
<name>A0AA41MHC6_SCICA</name>
<evidence type="ECO:0000313" key="2">
    <source>
        <dbReference type="EMBL" id="MBZ3871868.1"/>
    </source>
</evidence>
<dbReference type="Proteomes" id="UP001166674">
    <property type="component" value="Unassembled WGS sequence"/>
</dbReference>
<dbReference type="AlphaFoldDB" id="A0AA41MHC6"/>
<evidence type="ECO:0000256" key="1">
    <source>
        <dbReference type="SAM" id="MobiDB-lite"/>
    </source>
</evidence>
<protein>
    <submittedName>
        <fullName evidence="2">DNA (Cytosine-5)-methyltransferase 3B</fullName>
    </submittedName>
</protein>
<comment type="caution">
    <text evidence="2">The sequence shown here is derived from an EMBL/GenBank/DDBJ whole genome shotgun (WGS) entry which is preliminary data.</text>
</comment>
<feature type="region of interest" description="Disordered" evidence="1">
    <location>
        <begin position="1"/>
        <end position="138"/>
    </location>
</feature>